<name>A0A1R1AWW1_PAELA</name>
<dbReference type="Proteomes" id="UP000187074">
    <property type="component" value="Unassembled WGS sequence"/>
</dbReference>
<evidence type="ECO:0000259" key="1">
    <source>
        <dbReference type="Pfam" id="PF14040"/>
    </source>
</evidence>
<sequence>MKKLFLKFGTAVLSLLLVWLVLNYFPELDDIDVNQPIPGTVVELEFPADRYPETADHIQKAIESGHSEVCTIDRTGADDNRSSSLKGIPTKKGYDRDEWPMAMCAEGGDGASVEYIDPSDNRGAGSWVGNYLEGYPDGTQVHFIFR</sequence>
<dbReference type="EMBL" id="MRTF01000008">
    <property type="protein sequence ID" value="OME90176.1"/>
    <property type="molecule type" value="Genomic_DNA"/>
</dbReference>
<dbReference type="InterPro" id="IPR029476">
    <property type="entry name" value="DNase_NucA_NucB"/>
</dbReference>
<gene>
    <name evidence="2" type="ORF">BK123_23040</name>
</gene>
<dbReference type="STRING" id="1401.BK123_23040"/>
<evidence type="ECO:0000313" key="3">
    <source>
        <dbReference type="Proteomes" id="UP000187074"/>
    </source>
</evidence>
<feature type="domain" description="Deoxyribonuclease NucA/NucB" evidence="1">
    <location>
        <begin position="74"/>
        <end position="141"/>
    </location>
</feature>
<accession>A0A1R1AWW1</accession>
<dbReference type="OrthoDB" id="1906360at2"/>
<dbReference type="RefSeq" id="WP_076324707.1">
    <property type="nucleotide sequence ID" value="NZ_JBCMZZ010000021.1"/>
</dbReference>
<evidence type="ECO:0000313" key="2">
    <source>
        <dbReference type="EMBL" id="OME90176.1"/>
    </source>
</evidence>
<dbReference type="AlphaFoldDB" id="A0A1R1AWW1"/>
<proteinExistence type="predicted"/>
<organism evidence="2 3">
    <name type="scientific">Paenibacillus lautus</name>
    <name type="common">Bacillus lautus</name>
    <dbReference type="NCBI Taxonomy" id="1401"/>
    <lineage>
        <taxon>Bacteria</taxon>
        <taxon>Bacillati</taxon>
        <taxon>Bacillota</taxon>
        <taxon>Bacilli</taxon>
        <taxon>Bacillales</taxon>
        <taxon>Paenibacillaceae</taxon>
        <taxon>Paenibacillus</taxon>
    </lineage>
</organism>
<comment type="caution">
    <text evidence="2">The sequence shown here is derived from an EMBL/GenBank/DDBJ whole genome shotgun (WGS) entry which is preliminary data.</text>
</comment>
<reference evidence="2 3" key="1">
    <citation type="submission" date="2016-11" db="EMBL/GenBank/DDBJ databases">
        <title>Paenibacillus species isolates.</title>
        <authorList>
            <person name="Beno S.M."/>
        </authorList>
    </citation>
    <scope>NUCLEOTIDE SEQUENCE [LARGE SCALE GENOMIC DNA]</scope>
    <source>
        <strain evidence="2 3">FSL F4-0100</strain>
    </source>
</reference>
<dbReference type="Pfam" id="PF14040">
    <property type="entry name" value="DNase_NucA_NucB"/>
    <property type="match status" value="1"/>
</dbReference>
<protein>
    <submittedName>
        <fullName evidence="2">Nuclease</fullName>
    </submittedName>
</protein>